<comment type="cofactor">
    <cofactor evidence="2 9">
        <name>[4Fe-4S] cluster</name>
        <dbReference type="ChEBI" id="CHEBI:49883"/>
    </cofactor>
</comment>
<evidence type="ECO:0000313" key="11">
    <source>
        <dbReference type="EMBL" id="GBD07975.1"/>
    </source>
</evidence>
<dbReference type="EMBL" id="BEHY01000002">
    <property type="protein sequence ID" value="GBD07975.1"/>
    <property type="molecule type" value="Genomic_DNA"/>
</dbReference>
<dbReference type="PROSITE" id="PS00198">
    <property type="entry name" value="4FE4S_FER_1"/>
    <property type="match status" value="1"/>
</dbReference>
<sequence length="101" mass="11435">MPHVITSLCIRDGACVEVCPVSCIVPGPKGDPNWPYFYIDPDTCIDCGACVPVCPAQAIFPEDEVPEAYRKDIEENRRFFTEGPGYWDFNLEHERVREAAR</sequence>
<dbReference type="SUPFAM" id="SSF54862">
    <property type="entry name" value="4Fe-4S ferredoxins"/>
    <property type="match status" value="1"/>
</dbReference>
<evidence type="ECO:0000256" key="3">
    <source>
        <dbReference type="ARBA" id="ARBA00022448"/>
    </source>
</evidence>
<evidence type="ECO:0000313" key="12">
    <source>
        <dbReference type="Proteomes" id="UP000236642"/>
    </source>
</evidence>
<dbReference type="PANTHER" id="PTHR42859:SF2">
    <property type="entry name" value="FERREDOXIN"/>
    <property type="match status" value="1"/>
</dbReference>
<keyword evidence="3 9" id="KW-0813">Transport</keyword>
<dbReference type="PROSITE" id="PS51379">
    <property type="entry name" value="4FE4S_FER_2"/>
    <property type="match status" value="2"/>
</dbReference>
<keyword evidence="6 9" id="KW-0249">Electron transport</keyword>
<dbReference type="InterPro" id="IPR050294">
    <property type="entry name" value="RnfB_subfamily"/>
</dbReference>
<dbReference type="InterPro" id="IPR017900">
    <property type="entry name" value="4Fe4S_Fe_S_CS"/>
</dbReference>
<evidence type="ECO:0000256" key="7">
    <source>
        <dbReference type="ARBA" id="ARBA00023004"/>
    </source>
</evidence>
<dbReference type="PANTHER" id="PTHR42859">
    <property type="entry name" value="OXIDOREDUCTASE"/>
    <property type="match status" value="1"/>
</dbReference>
<name>A0A2H5Y3F9_9CHLR</name>
<evidence type="ECO:0000256" key="5">
    <source>
        <dbReference type="ARBA" id="ARBA00022723"/>
    </source>
</evidence>
<evidence type="ECO:0000256" key="8">
    <source>
        <dbReference type="ARBA" id="ARBA00023014"/>
    </source>
</evidence>
<dbReference type="Gene3D" id="3.30.70.20">
    <property type="match status" value="1"/>
</dbReference>
<evidence type="ECO:0000259" key="10">
    <source>
        <dbReference type="PROSITE" id="PS51379"/>
    </source>
</evidence>
<evidence type="ECO:0000256" key="6">
    <source>
        <dbReference type="ARBA" id="ARBA00022982"/>
    </source>
</evidence>
<evidence type="ECO:0000256" key="4">
    <source>
        <dbReference type="ARBA" id="ARBA00022485"/>
    </source>
</evidence>
<evidence type="ECO:0000256" key="1">
    <source>
        <dbReference type="ARBA" id="ARBA00001927"/>
    </source>
</evidence>
<feature type="domain" description="4Fe-4S ferredoxin-type" evidence="10">
    <location>
        <begin position="35"/>
        <end position="64"/>
    </location>
</feature>
<accession>A0A2H5Y3F9</accession>
<organism evidence="11 12">
    <name type="scientific">Candidatus Thermoflexus japonica</name>
    <dbReference type="NCBI Taxonomy" id="2035417"/>
    <lineage>
        <taxon>Bacteria</taxon>
        <taxon>Bacillati</taxon>
        <taxon>Chloroflexota</taxon>
        <taxon>Thermoflexia</taxon>
        <taxon>Thermoflexales</taxon>
        <taxon>Thermoflexaceae</taxon>
        <taxon>Thermoflexus</taxon>
    </lineage>
</organism>
<dbReference type="InterPro" id="IPR000813">
    <property type="entry name" value="7Fe_ferredoxin"/>
</dbReference>
<reference evidence="12" key="1">
    <citation type="submission" date="2017-09" db="EMBL/GenBank/DDBJ databases">
        <title>Metaegenomics of thermophilic ammonia-oxidizing enrichment culture.</title>
        <authorList>
            <person name="Kato S."/>
            <person name="Suzuki K."/>
        </authorList>
    </citation>
    <scope>NUCLEOTIDE SEQUENCE [LARGE SCALE GENOMIC DNA]</scope>
</reference>
<evidence type="ECO:0000256" key="2">
    <source>
        <dbReference type="ARBA" id="ARBA00001966"/>
    </source>
</evidence>
<dbReference type="InterPro" id="IPR017896">
    <property type="entry name" value="4Fe4S_Fe-S-bd"/>
</dbReference>
<comment type="function">
    <text evidence="9">Ferredoxins are iron-sulfur proteins that transfer electrons in a wide variety of metabolic reactions.</text>
</comment>
<evidence type="ECO:0000256" key="9">
    <source>
        <dbReference type="RuleBase" id="RU365098"/>
    </source>
</evidence>
<dbReference type="GO" id="GO:0051539">
    <property type="term" value="F:4 iron, 4 sulfur cluster binding"/>
    <property type="evidence" value="ECO:0007669"/>
    <property type="project" value="UniProtKB-UniRule"/>
</dbReference>
<feature type="domain" description="4Fe-4S ferredoxin-type" evidence="10">
    <location>
        <begin position="1"/>
        <end position="29"/>
    </location>
</feature>
<keyword evidence="4 9" id="KW-0004">4Fe-4S</keyword>
<dbReference type="PRINTS" id="PR00354">
    <property type="entry name" value="7FE8SFRDOXIN"/>
</dbReference>
<dbReference type="Proteomes" id="UP000236642">
    <property type="component" value="Unassembled WGS sequence"/>
</dbReference>
<keyword evidence="5 9" id="KW-0479">Metal-binding</keyword>
<gene>
    <name evidence="11" type="ORF">HRbin22_00201</name>
</gene>
<dbReference type="GO" id="GO:0046872">
    <property type="term" value="F:metal ion binding"/>
    <property type="evidence" value="ECO:0007669"/>
    <property type="project" value="UniProtKB-UniRule"/>
</dbReference>
<comment type="caution">
    <text evidence="11">The sequence shown here is derived from an EMBL/GenBank/DDBJ whole genome shotgun (WGS) entry which is preliminary data.</text>
</comment>
<dbReference type="AlphaFoldDB" id="A0A2H5Y3F9"/>
<dbReference type="Pfam" id="PF12838">
    <property type="entry name" value="Fer4_7"/>
    <property type="match status" value="1"/>
</dbReference>
<protein>
    <recommendedName>
        <fullName evidence="9">Ferredoxin</fullName>
    </recommendedName>
</protein>
<keyword evidence="8 9" id="KW-0411">Iron-sulfur</keyword>
<dbReference type="GO" id="GO:0009055">
    <property type="term" value="F:electron transfer activity"/>
    <property type="evidence" value="ECO:0007669"/>
    <property type="project" value="UniProtKB-UniRule"/>
</dbReference>
<proteinExistence type="predicted"/>
<comment type="cofactor">
    <cofactor evidence="1">
        <name>[3Fe-4S] cluster</name>
        <dbReference type="ChEBI" id="CHEBI:21137"/>
    </cofactor>
</comment>
<keyword evidence="7 9" id="KW-0408">Iron</keyword>